<evidence type="ECO:0000313" key="2">
    <source>
        <dbReference type="EMBL" id="JAH31728.1"/>
    </source>
</evidence>
<reference evidence="2" key="2">
    <citation type="journal article" date="2015" name="Fish Shellfish Immunol.">
        <title>Early steps in the European eel (Anguilla anguilla)-Vibrio vulnificus interaction in the gills: Role of the RtxA13 toxin.</title>
        <authorList>
            <person name="Callol A."/>
            <person name="Pajuelo D."/>
            <person name="Ebbesson L."/>
            <person name="Teles M."/>
            <person name="MacKenzie S."/>
            <person name="Amaro C."/>
        </authorList>
    </citation>
    <scope>NUCLEOTIDE SEQUENCE</scope>
</reference>
<dbReference type="AlphaFoldDB" id="A0A0E9RTY8"/>
<reference evidence="2" key="1">
    <citation type="submission" date="2014-11" db="EMBL/GenBank/DDBJ databases">
        <authorList>
            <person name="Amaro Gonzalez C."/>
        </authorList>
    </citation>
    <scope>NUCLEOTIDE SEQUENCE</scope>
</reference>
<keyword evidence="1" id="KW-1133">Transmembrane helix</keyword>
<proteinExistence type="predicted"/>
<name>A0A0E9RTY8_ANGAN</name>
<sequence>MCVYYACLNGSSRADLSRPQACLPPGVVSCFFLLFYLFKNSKRWRSGPLIERVSLAVSVLCD</sequence>
<evidence type="ECO:0000256" key="1">
    <source>
        <dbReference type="SAM" id="Phobius"/>
    </source>
</evidence>
<organism evidence="2">
    <name type="scientific">Anguilla anguilla</name>
    <name type="common">European freshwater eel</name>
    <name type="synonym">Muraena anguilla</name>
    <dbReference type="NCBI Taxonomy" id="7936"/>
    <lineage>
        <taxon>Eukaryota</taxon>
        <taxon>Metazoa</taxon>
        <taxon>Chordata</taxon>
        <taxon>Craniata</taxon>
        <taxon>Vertebrata</taxon>
        <taxon>Euteleostomi</taxon>
        <taxon>Actinopterygii</taxon>
        <taxon>Neopterygii</taxon>
        <taxon>Teleostei</taxon>
        <taxon>Anguilliformes</taxon>
        <taxon>Anguillidae</taxon>
        <taxon>Anguilla</taxon>
    </lineage>
</organism>
<accession>A0A0E9RTY8</accession>
<protein>
    <submittedName>
        <fullName evidence="2">Uncharacterized protein</fullName>
    </submittedName>
</protein>
<keyword evidence="1" id="KW-0472">Membrane</keyword>
<keyword evidence="1" id="KW-0812">Transmembrane</keyword>
<dbReference type="EMBL" id="GBXM01076849">
    <property type="protein sequence ID" value="JAH31728.1"/>
    <property type="molecule type" value="Transcribed_RNA"/>
</dbReference>
<feature type="transmembrane region" description="Helical" evidence="1">
    <location>
        <begin position="18"/>
        <end position="38"/>
    </location>
</feature>